<accession>A0A2W2BVQ3</accession>
<dbReference type="EMBL" id="POTW01000019">
    <property type="protein sequence ID" value="PZF84028.1"/>
    <property type="molecule type" value="Genomic_DNA"/>
</dbReference>
<organism evidence="3 4">
    <name type="scientific">Jiangella anatolica</name>
    <dbReference type="NCBI Taxonomy" id="2670374"/>
    <lineage>
        <taxon>Bacteria</taxon>
        <taxon>Bacillati</taxon>
        <taxon>Actinomycetota</taxon>
        <taxon>Actinomycetes</taxon>
        <taxon>Jiangellales</taxon>
        <taxon>Jiangellaceae</taxon>
        <taxon>Jiangella</taxon>
    </lineage>
</organism>
<reference evidence="3 4" key="1">
    <citation type="submission" date="2018-01" db="EMBL/GenBank/DDBJ databases">
        <title>Draft genome sequence of Jiangella sp. GTF31.</title>
        <authorList>
            <person name="Sahin N."/>
            <person name="Ay H."/>
            <person name="Saygin H."/>
        </authorList>
    </citation>
    <scope>NUCLEOTIDE SEQUENCE [LARGE SCALE GENOMIC DNA]</scope>
    <source>
        <strain evidence="3 4">GTF31</strain>
    </source>
</reference>
<protein>
    <recommendedName>
        <fullName evidence="5">DUF3558 domain-containing protein</fullName>
    </recommendedName>
</protein>
<keyword evidence="2" id="KW-0732">Signal</keyword>
<name>A0A2W2BVQ3_9ACTN</name>
<evidence type="ECO:0008006" key="5">
    <source>
        <dbReference type="Google" id="ProtNLM"/>
    </source>
</evidence>
<feature type="chain" id="PRO_5038641436" description="DUF3558 domain-containing protein" evidence="2">
    <location>
        <begin position="19"/>
        <end position="207"/>
    </location>
</feature>
<comment type="caution">
    <text evidence="3">The sequence shown here is derived from an EMBL/GenBank/DDBJ whole genome shotgun (WGS) entry which is preliminary data.</text>
</comment>
<evidence type="ECO:0000256" key="2">
    <source>
        <dbReference type="SAM" id="SignalP"/>
    </source>
</evidence>
<evidence type="ECO:0000313" key="4">
    <source>
        <dbReference type="Proteomes" id="UP000248764"/>
    </source>
</evidence>
<feature type="compositionally biased region" description="Acidic residues" evidence="1">
    <location>
        <begin position="53"/>
        <end position="70"/>
    </location>
</feature>
<keyword evidence="4" id="KW-1185">Reference proteome</keyword>
<dbReference type="Proteomes" id="UP000248764">
    <property type="component" value="Unassembled WGS sequence"/>
</dbReference>
<proteinExistence type="predicted"/>
<gene>
    <name evidence="3" type="ORF">C1I92_10295</name>
</gene>
<evidence type="ECO:0000256" key="1">
    <source>
        <dbReference type="SAM" id="MobiDB-lite"/>
    </source>
</evidence>
<feature type="region of interest" description="Disordered" evidence="1">
    <location>
        <begin position="16"/>
        <end position="88"/>
    </location>
</feature>
<dbReference type="AlphaFoldDB" id="A0A2W2BVQ3"/>
<sequence>MTIAAAVLAALCTLSACGDDTDGEGGSSPSAGTEGQAGASEDGSDGGGSSPSAEDETEDQTGGAEDDSGDASELTGATAIPADQSDLTPEQVCAAIPVAELPVPVEELKPFADPSPAQCMIDRADNLDVTTSVKFSAGTEVSGDGTTIDGRDARVLEVPGVGCLVEFGRGDDSVGVELATVESAYTDDMCDTAQQIAEVVAPYFPED</sequence>
<evidence type="ECO:0000313" key="3">
    <source>
        <dbReference type="EMBL" id="PZF84028.1"/>
    </source>
</evidence>
<feature type="signal peptide" evidence="2">
    <location>
        <begin position="1"/>
        <end position="18"/>
    </location>
</feature>